<dbReference type="SMART" id="SM00062">
    <property type="entry name" value="PBPb"/>
    <property type="match status" value="1"/>
</dbReference>
<dbReference type="SUPFAM" id="SSF53850">
    <property type="entry name" value="Periplasmic binding protein-like II"/>
    <property type="match status" value="1"/>
</dbReference>
<evidence type="ECO:0000313" key="4">
    <source>
        <dbReference type="EMBL" id="HIU24140.1"/>
    </source>
</evidence>
<proteinExistence type="predicted"/>
<accession>A0A9D1L4S9</accession>
<protein>
    <submittedName>
        <fullName evidence="4">Transporter substrate-binding domain-containing protein</fullName>
    </submittedName>
</protein>
<feature type="domain" description="Ionotropic glutamate receptor C-terminal" evidence="3">
    <location>
        <begin position="40"/>
        <end position="261"/>
    </location>
</feature>
<evidence type="ECO:0000259" key="2">
    <source>
        <dbReference type="SMART" id="SM00062"/>
    </source>
</evidence>
<sequence>MANSLSRRSFVGIVGASATVLGLGLAGCSDNSSSGSADSYIIATDTTFAPFEFTNDNNEFVGIDVDTLAACAEVSGFEYELQSLGFDAAVAALESGQADGVIAGMSITPEREEKYDFSDPYYDSYVCAAAAENGDVKSLDDLSGRAVACKTGTQSAAWAESIKDQYGFTINYFDQSDMMYQDVLTGNTAACFEDYPVMAYGVSQGNGLTIIGENKDEFSTPYGFAVLKGQNAELLSAFNEGLAEIRSNGTYDEILNKYLEA</sequence>
<dbReference type="Proteomes" id="UP000824078">
    <property type="component" value="Unassembled WGS sequence"/>
</dbReference>
<dbReference type="Gene3D" id="3.40.190.10">
    <property type="entry name" value="Periplasmic binding protein-like II"/>
    <property type="match status" value="2"/>
</dbReference>
<dbReference type="EMBL" id="DVMQ01000014">
    <property type="protein sequence ID" value="HIU24140.1"/>
    <property type="molecule type" value="Genomic_DNA"/>
</dbReference>
<dbReference type="InterPro" id="IPR006311">
    <property type="entry name" value="TAT_signal"/>
</dbReference>
<dbReference type="PANTHER" id="PTHR35936:SF38">
    <property type="entry name" value="GLUTAMINE-BINDING PERIPLASMIC PROTEIN"/>
    <property type="match status" value="1"/>
</dbReference>
<dbReference type="GO" id="GO:0016020">
    <property type="term" value="C:membrane"/>
    <property type="evidence" value="ECO:0007669"/>
    <property type="project" value="InterPro"/>
</dbReference>
<reference evidence="4" key="1">
    <citation type="submission" date="2020-10" db="EMBL/GenBank/DDBJ databases">
        <authorList>
            <person name="Gilroy R."/>
        </authorList>
    </citation>
    <scope>NUCLEOTIDE SEQUENCE</scope>
    <source>
        <strain evidence="4">ChiHjej12B11-29160</strain>
    </source>
</reference>
<dbReference type="Pfam" id="PF00497">
    <property type="entry name" value="SBP_bac_3"/>
    <property type="match status" value="1"/>
</dbReference>
<dbReference type="SMART" id="SM00079">
    <property type="entry name" value="PBPe"/>
    <property type="match status" value="1"/>
</dbReference>
<evidence type="ECO:0000259" key="3">
    <source>
        <dbReference type="SMART" id="SM00079"/>
    </source>
</evidence>
<reference evidence="4" key="2">
    <citation type="journal article" date="2021" name="PeerJ">
        <title>Extensive microbial diversity within the chicken gut microbiome revealed by metagenomics and culture.</title>
        <authorList>
            <person name="Gilroy R."/>
            <person name="Ravi A."/>
            <person name="Getino M."/>
            <person name="Pursley I."/>
            <person name="Horton D.L."/>
            <person name="Alikhan N.F."/>
            <person name="Baker D."/>
            <person name="Gharbi K."/>
            <person name="Hall N."/>
            <person name="Watson M."/>
            <person name="Adriaenssens E.M."/>
            <person name="Foster-Nyarko E."/>
            <person name="Jarju S."/>
            <person name="Secka A."/>
            <person name="Antonio M."/>
            <person name="Oren A."/>
            <person name="Chaudhuri R.R."/>
            <person name="La Ragione R."/>
            <person name="Hildebrand F."/>
            <person name="Pallen M.J."/>
        </authorList>
    </citation>
    <scope>NUCLEOTIDE SEQUENCE</scope>
    <source>
        <strain evidence="4">ChiHjej12B11-29160</strain>
    </source>
</reference>
<keyword evidence="1" id="KW-0732">Signal</keyword>
<dbReference type="InterPro" id="IPR001638">
    <property type="entry name" value="Solute-binding_3/MltF_N"/>
</dbReference>
<evidence type="ECO:0000313" key="5">
    <source>
        <dbReference type="Proteomes" id="UP000824078"/>
    </source>
</evidence>
<organism evidence="4 5">
    <name type="scientific">Candidatus Coprovicinus avistercoris</name>
    <dbReference type="NCBI Taxonomy" id="2840754"/>
    <lineage>
        <taxon>Bacteria</taxon>
        <taxon>Bacillati</taxon>
        <taxon>Actinomycetota</taxon>
        <taxon>Coriobacteriia</taxon>
        <taxon>Coriobacteriales</taxon>
        <taxon>Coriobacteriaceae</taxon>
        <taxon>Coriobacteriaceae incertae sedis</taxon>
        <taxon>Candidatus Coprovicinus</taxon>
    </lineage>
</organism>
<dbReference type="PROSITE" id="PS51257">
    <property type="entry name" value="PROKAR_LIPOPROTEIN"/>
    <property type="match status" value="1"/>
</dbReference>
<dbReference type="GO" id="GO:0015276">
    <property type="term" value="F:ligand-gated monoatomic ion channel activity"/>
    <property type="evidence" value="ECO:0007669"/>
    <property type="project" value="InterPro"/>
</dbReference>
<evidence type="ECO:0000256" key="1">
    <source>
        <dbReference type="ARBA" id="ARBA00022729"/>
    </source>
</evidence>
<name>A0A9D1L4S9_9ACTN</name>
<dbReference type="PANTHER" id="PTHR35936">
    <property type="entry name" value="MEMBRANE-BOUND LYTIC MUREIN TRANSGLYCOSYLASE F"/>
    <property type="match status" value="1"/>
</dbReference>
<comment type="caution">
    <text evidence="4">The sequence shown here is derived from an EMBL/GenBank/DDBJ whole genome shotgun (WGS) entry which is preliminary data.</text>
</comment>
<dbReference type="PROSITE" id="PS51318">
    <property type="entry name" value="TAT"/>
    <property type="match status" value="1"/>
</dbReference>
<gene>
    <name evidence="4" type="ORF">IAD17_04400</name>
</gene>
<dbReference type="InterPro" id="IPR001320">
    <property type="entry name" value="Iontro_rcpt_C"/>
</dbReference>
<dbReference type="AlphaFoldDB" id="A0A9D1L4S9"/>
<feature type="domain" description="Solute-binding protein family 3/N-terminal" evidence="2">
    <location>
        <begin position="39"/>
        <end position="261"/>
    </location>
</feature>